<dbReference type="Proteomes" id="UP000031668">
    <property type="component" value="Unassembled WGS sequence"/>
</dbReference>
<evidence type="ECO:0000313" key="1">
    <source>
        <dbReference type="EMBL" id="KII64790.1"/>
    </source>
</evidence>
<proteinExistence type="predicted"/>
<evidence type="ECO:0000313" key="2">
    <source>
        <dbReference type="Proteomes" id="UP000031668"/>
    </source>
</evidence>
<comment type="caution">
    <text evidence="1">The sequence shown here is derived from an EMBL/GenBank/DDBJ whole genome shotgun (WGS) entry which is preliminary data.</text>
</comment>
<name>A0A0C2MK76_THEKT</name>
<keyword evidence="2" id="KW-1185">Reference proteome</keyword>
<sequence>MTVSKLMPIKSTMLCWFTVLIYTTIAQKKLSIDGLELNVVIIGNIGVTDDESDVKRDVVGIIKDMHNIHPYQLGINLGNSIRPHGSDVNDFQKLDDVFSSTFPSDIFGFDFLTILGENDHDGDFDTQIQEITSMVCLLIDKDVTLSDGTSIRFMCIDSTPLFVPNSGIVYLDMIR</sequence>
<accession>A0A0C2MK76</accession>
<protein>
    <submittedName>
        <fullName evidence="1">Uncharacterized protein</fullName>
    </submittedName>
</protein>
<dbReference type="EMBL" id="JWZT01004097">
    <property type="protein sequence ID" value="KII64790.1"/>
    <property type="molecule type" value="Genomic_DNA"/>
</dbReference>
<dbReference type="AlphaFoldDB" id="A0A0C2MK76"/>
<reference evidence="1 2" key="1">
    <citation type="journal article" date="2014" name="Genome Biol. Evol.">
        <title>The genome of the myxosporean Thelohanellus kitauei shows adaptations to nutrient acquisition within its fish host.</title>
        <authorList>
            <person name="Yang Y."/>
            <person name="Xiong J."/>
            <person name="Zhou Z."/>
            <person name="Huo F."/>
            <person name="Miao W."/>
            <person name="Ran C."/>
            <person name="Liu Y."/>
            <person name="Zhang J."/>
            <person name="Feng J."/>
            <person name="Wang M."/>
            <person name="Wang M."/>
            <person name="Wang L."/>
            <person name="Yao B."/>
        </authorList>
    </citation>
    <scope>NUCLEOTIDE SEQUENCE [LARGE SCALE GENOMIC DNA]</scope>
    <source>
        <strain evidence="1">Wuqing</strain>
    </source>
</reference>
<dbReference type="InterPro" id="IPR029052">
    <property type="entry name" value="Metallo-depent_PP-like"/>
</dbReference>
<organism evidence="1 2">
    <name type="scientific">Thelohanellus kitauei</name>
    <name type="common">Myxosporean</name>
    <dbReference type="NCBI Taxonomy" id="669202"/>
    <lineage>
        <taxon>Eukaryota</taxon>
        <taxon>Metazoa</taxon>
        <taxon>Cnidaria</taxon>
        <taxon>Myxozoa</taxon>
        <taxon>Myxosporea</taxon>
        <taxon>Bivalvulida</taxon>
        <taxon>Platysporina</taxon>
        <taxon>Myxobolidae</taxon>
        <taxon>Thelohanellus</taxon>
    </lineage>
</organism>
<gene>
    <name evidence="1" type="ORF">RF11_03395</name>
</gene>
<dbReference type="Gene3D" id="3.60.21.10">
    <property type="match status" value="1"/>
</dbReference>